<protein>
    <submittedName>
        <fullName evidence="2">Uncharacterized protein</fullName>
    </submittedName>
</protein>
<feature type="compositionally biased region" description="Low complexity" evidence="1">
    <location>
        <begin position="138"/>
        <end position="151"/>
    </location>
</feature>
<reference evidence="2" key="1">
    <citation type="journal article" date="2022" name="bioRxiv">
        <title>Sequencing and chromosome-scale assembly of the giantPleurodeles waltlgenome.</title>
        <authorList>
            <person name="Brown T."/>
            <person name="Elewa A."/>
            <person name="Iarovenko S."/>
            <person name="Subramanian E."/>
            <person name="Araus A.J."/>
            <person name="Petzold A."/>
            <person name="Susuki M."/>
            <person name="Suzuki K.-i.T."/>
            <person name="Hayashi T."/>
            <person name="Toyoda A."/>
            <person name="Oliveira C."/>
            <person name="Osipova E."/>
            <person name="Leigh N.D."/>
            <person name="Simon A."/>
            <person name="Yun M.H."/>
        </authorList>
    </citation>
    <scope>NUCLEOTIDE SEQUENCE</scope>
    <source>
        <strain evidence="2">20211129_DDA</strain>
        <tissue evidence="2">Liver</tissue>
    </source>
</reference>
<feature type="compositionally biased region" description="Polar residues" evidence="1">
    <location>
        <begin position="1"/>
        <end position="10"/>
    </location>
</feature>
<sequence>MNSPTSSSQGHPLHIPLSTAPNCPQQVRKQAEESRGQKGFHCPISADEVLRSDLTGDGHPACRARRRAHTAAYSRCHQPTKGTPQAVYPLSSHSGRQLADRSHPARPGPGTFRRSSAPARTASAQLPGDQSRTHSSGRPLQALRPRSAALRRLSDGKAAVRSTADHASGEGSNATLQQTLAQWAAASFRRAHQQGPQDQETGRPPGPQAAPWWQGPSIPSRRKAQQAAHTGTHRLDRKQHSRLRGASKQVLRADSRFRRRIIKIRPKARQSLTQ</sequence>
<keyword evidence="3" id="KW-1185">Reference proteome</keyword>
<feature type="region of interest" description="Disordered" evidence="1">
    <location>
        <begin position="186"/>
        <end position="254"/>
    </location>
</feature>
<feature type="compositionally biased region" description="Basic residues" evidence="1">
    <location>
        <begin position="231"/>
        <end position="245"/>
    </location>
</feature>
<proteinExistence type="predicted"/>
<feature type="region of interest" description="Disordered" evidence="1">
    <location>
        <begin position="1"/>
        <end position="53"/>
    </location>
</feature>
<gene>
    <name evidence="2" type="ORF">NDU88_003068</name>
</gene>
<feature type="region of interest" description="Disordered" evidence="1">
    <location>
        <begin position="71"/>
        <end position="174"/>
    </location>
</feature>
<name>A0AAV7KXF3_PLEWA</name>
<feature type="compositionally biased region" description="Low complexity" evidence="1">
    <location>
        <begin position="113"/>
        <end position="124"/>
    </location>
</feature>
<feature type="compositionally biased region" description="Polar residues" evidence="1">
    <location>
        <begin position="19"/>
        <end position="28"/>
    </location>
</feature>
<dbReference type="Proteomes" id="UP001066276">
    <property type="component" value="Chromosome 12"/>
</dbReference>
<organism evidence="2 3">
    <name type="scientific">Pleurodeles waltl</name>
    <name type="common">Iberian ribbed newt</name>
    <dbReference type="NCBI Taxonomy" id="8319"/>
    <lineage>
        <taxon>Eukaryota</taxon>
        <taxon>Metazoa</taxon>
        <taxon>Chordata</taxon>
        <taxon>Craniata</taxon>
        <taxon>Vertebrata</taxon>
        <taxon>Euteleostomi</taxon>
        <taxon>Amphibia</taxon>
        <taxon>Batrachia</taxon>
        <taxon>Caudata</taxon>
        <taxon>Salamandroidea</taxon>
        <taxon>Salamandridae</taxon>
        <taxon>Pleurodelinae</taxon>
        <taxon>Pleurodeles</taxon>
    </lineage>
</organism>
<comment type="caution">
    <text evidence="2">The sequence shown here is derived from an EMBL/GenBank/DDBJ whole genome shotgun (WGS) entry which is preliminary data.</text>
</comment>
<dbReference type="EMBL" id="JANPWB010000016">
    <property type="protein sequence ID" value="KAJ1082907.1"/>
    <property type="molecule type" value="Genomic_DNA"/>
</dbReference>
<evidence type="ECO:0000313" key="3">
    <source>
        <dbReference type="Proteomes" id="UP001066276"/>
    </source>
</evidence>
<accession>A0AAV7KXF3</accession>
<dbReference type="AlphaFoldDB" id="A0AAV7KXF3"/>
<evidence type="ECO:0000313" key="2">
    <source>
        <dbReference type="EMBL" id="KAJ1082907.1"/>
    </source>
</evidence>
<evidence type="ECO:0000256" key="1">
    <source>
        <dbReference type="SAM" id="MobiDB-lite"/>
    </source>
</evidence>